<evidence type="ECO:0000313" key="5">
    <source>
        <dbReference type="Proteomes" id="UP000316747"/>
    </source>
</evidence>
<dbReference type="SUPFAM" id="SSF48498">
    <property type="entry name" value="Tetracyclin repressor-like, C-terminal domain"/>
    <property type="match status" value="1"/>
</dbReference>
<reference evidence="4 5" key="1">
    <citation type="submission" date="2019-06" db="EMBL/GenBank/DDBJ databases">
        <title>Genome sequencing of plant associated microbes to promote plant fitness in Sorghum bicolor and Oryza sativa.</title>
        <authorList>
            <person name="Coleman-Derr D."/>
        </authorList>
    </citation>
    <scope>NUCLEOTIDE SEQUENCE [LARGE SCALE GENOMIC DNA]</scope>
    <source>
        <strain evidence="4 5">KV-663</strain>
    </source>
</reference>
<dbReference type="InterPro" id="IPR041678">
    <property type="entry name" value="TetR_C_16"/>
</dbReference>
<dbReference type="PRINTS" id="PR00455">
    <property type="entry name" value="HTHTETR"/>
</dbReference>
<dbReference type="PANTHER" id="PTHR30055:SF235">
    <property type="entry name" value="TRANSCRIPTIONAL REGULATORY PROTEIN"/>
    <property type="match status" value="1"/>
</dbReference>
<accession>A0A543HHS0</accession>
<dbReference type="Proteomes" id="UP000316747">
    <property type="component" value="Unassembled WGS sequence"/>
</dbReference>
<dbReference type="InterPro" id="IPR009057">
    <property type="entry name" value="Homeodomain-like_sf"/>
</dbReference>
<dbReference type="Gene3D" id="1.10.10.60">
    <property type="entry name" value="Homeodomain-like"/>
    <property type="match status" value="1"/>
</dbReference>
<dbReference type="InterPro" id="IPR036271">
    <property type="entry name" value="Tet_transcr_reg_TetR-rel_C_sf"/>
</dbReference>
<keyword evidence="5" id="KW-1185">Reference proteome</keyword>
<dbReference type="OrthoDB" id="3403733at2"/>
<gene>
    <name evidence="4" type="ORF">FBY41_3211</name>
</gene>
<dbReference type="GO" id="GO:0003700">
    <property type="term" value="F:DNA-binding transcription factor activity"/>
    <property type="evidence" value="ECO:0007669"/>
    <property type="project" value="TreeGrafter"/>
</dbReference>
<keyword evidence="1 2" id="KW-0238">DNA-binding</keyword>
<feature type="domain" description="HTH tetR-type" evidence="3">
    <location>
        <begin position="11"/>
        <end position="71"/>
    </location>
</feature>
<organism evidence="4 5">
    <name type="scientific">Humibacillus xanthopallidus</name>
    <dbReference type="NCBI Taxonomy" id="412689"/>
    <lineage>
        <taxon>Bacteria</taxon>
        <taxon>Bacillati</taxon>
        <taxon>Actinomycetota</taxon>
        <taxon>Actinomycetes</taxon>
        <taxon>Micrococcales</taxon>
        <taxon>Intrasporangiaceae</taxon>
        <taxon>Humibacillus</taxon>
    </lineage>
</organism>
<name>A0A543HHS0_9MICO</name>
<dbReference type="PROSITE" id="PS50977">
    <property type="entry name" value="HTH_TETR_2"/>
    <property type="match status" value="1"/>
</dbReference>
<protein>
    <submittedName>
        <fullName evidence="4">TetR family transcriptional regulator</fullName>
    </submittedName>
</protein>
<comment type="caution">
    <text evidence="4">The sequence shown here is derived from an EMBL/GenBank/DDBJ whole genome shotgun (WGS) entry which is preliminary data.</text>
</comment>
<evidence type="ECO:0000256" key="1">
    <source>
        <dbReference type="ARBA" id="ARBA00023125"/>
    </source>
</evidence>
<dbReference type="RefSeq" id="WP_141845283.1">
    <property type="nucleotide sequence ID" value="NZ_VFPM01000003.1"/>
</dbReference>
<dbReference type="PANTHER" id="PTHR30055">
    <property type="entry name" value="HTH-TYPE TRANSCRIPTIONAL REGULATOR RUTR"/>
    <property type="match status" value="1"/>
</dbReference>
<dbReference type="PROSITE" id="PS01081">
    <property type="entry name" value="HTH_TETR_1"/>
    <property type="match status" value="1"/>
</dbReference>
<dbReference type="InterPro" id="IPR001647">
    <property type="entry name" value="HTH_TetR"/>
</dbReference>
<dbReference type="InterPro" id="IPR023772">
    <property type="entry name" value="DNA-bd_HTH_TetR-type_CS"/>
</dbReference>
<dbReference type="EMBL" id="VFPM01000003">
    <property type="protein sequence ID" value="TQM57875.1"/>
    <property type="molecule type" value="Genomic_DNA"/>
</dbReference>
<dbReference type="Pfam" id="PF17920">
    <property type="entry name" value="TetR_C_16"/>
    <property type="match status" value="1"/>
</dbReference>
<evidence type="ECO:0000259" key="3">
    <source>
        <dbReference type="PROSITE" id="PS50977"/>
    </source>
</evidence>
<proteinExistence type="predicted"/>
<evidence type="ECO:0000313" key="4">
    <source>
        <dbReference type="EMBL" id="TQM57875.1"/>
    </source>
</evidence>
<dbReference type="Gene3D" id="1.10.357.10">
    <property type="entry name" value="Tetracycline Repressor, domain 2"/>
    <property type="match status" value="1"/>
</dbReference>
<evidence type="ECO:0000256" key="2">
    <source>
        <dbReference type="PROSITE-ProRule" id="PRU00335"/>
    </source>
</evidence>
<dbReference type="AlphaFoldDB" id="A0A543HHS0"/>
<dbReference type="GO" id="GO:0000976">
    <property type="term" value="F:transcription cis-regulatory region binding"/>
    <property type="evidence" value="ECO:0007669"/>
    <property type="project" value="TreeGrafter"/>
</dbReference>
<dbReference type="InterPro" id="IPR050109">
    <property type="entry name" value="HTH-type_TetR-like_transc_reg"/>
</dbReference>
<dbReference type="SUPFAM" id="SSF46689">
    <property type="entry name" value="Homeodomain-like"/>
    <property type="match status" value="1"/>
</dbReference>
<feature type="DNA-binding region" description="H-T-H motif" evidence="2">
    <location>
        <begin position="34"/>
        <end position="53"/>
    </location>
</feature>
<dbReference type="Pfam" id="PF00440">
    <property type="entry name" value="TetR_N"/>
    <property type="match status" value="1"/>
</dbReference>
<sequence length="193" mass="21721">MAKTGRRPGTPETRAHILRVARDQFAERGYTETTIRSVAEAARVHPALLHHYFGTKQQLYREALDFPVDPWAVLDRLLKDTALEDLAAPLVRHFVRTWRDPDTGAWLRASTRQVFSQSDSVRLMRNHWDTVVLVRIAATYDLPQKQVAIAIASLFGVTLADSYIGLAALQELDDEELVAIVAPVVDRCLRPAP</sequence>